<sequence length="384" mass="42373">MRSAGQLKGVMERVLDFAVCELTKIVEASFDDLLLEITKKEREQKALEEYLGRSTPLGGGGGPGERGNRGAGCRRGSEHDSTSPSGSEDTREEPADFVISKETPEADDPDRPAVLSMSHDWVPILDKVFGQKWCSDVWQVKELEVVRGKAPGEGFSWRPGSVTAPFDLAPADMEPSPTLPQQDPRWTPLEDMEVLSPEDNNTVKGHDRAVSPAESLRRRSSASMLQRLLTLPAQLMEEDDDDILDAVAPEGSRVSGGHDGELRGVSSLAVKQGEQQQRHQQVVAVEEEEEDKGRKKRRRVWLECDECGRRFSRASLLKTHRQTAHAANAATADERSSSPTGGEDERPSSLLTVLRCSECRKHFSSASRLQSHVQNHHQPSGKQS</sequence>
<dbReference type="Gene3D" id="3.30.160.60">
    <property type="entry name" value="Classic Zinc Finger"/>
    <property type="match status" value="1"/>
</dbReference>
<protein>
    <recommendedName>
        <fullName evidence="6">C2H2-type domain-containing protein</fullName>
    </recommendedName>
</protein>
<dbReference type="AlphaFoldDB" id="A0AA47MQ38"/>
<dbReference type="InterPro" id="IPR036236">
    <property type="entry name" value="Znf_C2H2_sf"/>
</dbReference>
<feature type="domain" description="C2H2-type" evidence="6">
    <location>
        <begin position="302"/>
        <end position="330"/>
    </location>
</feature>
<dbReference type="FunFam" id="3.30.160.60:FF:000446">
    <property type="entry name" value="Zinc finger protein"/>
    <property type="match status" value="1"/>
</dbReference>
<evidence type="ECO:0000256" key="2">
    <source>
        <dbReference type="ARBA" id="ARBA00022771"/>
    </source>
</evidence>
<feature type="region of interest" description="Disordered" evidence="5">
    <location>
        <begin position="318"/>
        <end position="349"/>
    </location>
</feature>
<evidence type="ECO:0000259" key="6">
    <source>
        <dbReference type="PROSITE" id="PS50157"/>
    </source>
</evidence>
<evidence type="ECO:0000256" key="5">
    <source>
        <dbReference type="SAM" id="MobiDB-lite"/>
    </source>
</evidence>
<dbReference type="InterPro" id="IPR013087">
    <property type="entry name" value="Znf_C2H2_type"/>
</dbReference>
<dbReference type="PROSITE" id="PS50157">
    <property type="entry name" value="ZINC_FINGER_C2H2_2"/>
    <property type="match status" value="2"/>
</dbReference>
<gene>
    <name evidence="7" type="ORF">N1851_017136</name>
</gene>
<feature type="region of interest" description="Disordered" evidence="5">
    <location>
        <begin position="270"/>
        <end position="298"/>
    </location>
</feature>
<evidence type="ECO:0000313" key="8">
    <source>
        <dbReference type="Proteomes" id="UP001174136"/>
    </source>
</evidence>
<keyword evidence="8" id="KW-1185">Reference proteome</keyword>
<dbReference type="Proteomes" id="UP001174136">
    <property type="component" value="Unassembled WGS sequence"/>
</dbReference>
<name>A0AA47MQ38_MERPO</name>
<evidence type="ECO:0000256" key="3">
    <source>
        <dbReference type="ARBA" id="ARBA00022833"/>
    </source>
</evidence>
<reference evidence="7" key="1">
    <citation type="journal article" date="2023" name="Front. Mar. Sci.">
        <title>A new Merluccius polli reference genome to investigate the effects of global change in West African waters.</title>
        <authorList>
            <person name="Mateo J.L."/>
            <person name="Blanco-Fernandez C."/>
            <person name="Garcia-Vazquez E."/>
            <person name="Machado-Schiaffino G."/>
        </authorList>
    </citation>
    <scope>NUCLEOTIDE SEQUENCE</scope>
    <source>
        <strain evidence="7">C29</strain>
        <tissue evidence="7">Fin</tissue>
    </source>
</reference>
<feature type="region of interest" description="Disordered" evidence="5">
    <location>
        <begin position="196"/>
        <end position="217"/>
    </location>
</feature>
<dbReference type="PROSITE" id="PS00028">
    <property type="entry name" value="ZINC_FINGER_C2H2_1"/>
    <property type="match status" value="1"/>
</dbReference>
<feature type="domain" description="C2H2-type" evidence="6">
    <location>
        <begin position="354"/>
        <end position="376"/>
    </location>
</feature>
<organism evidence="7 8">
    <name type="scientific">Merluccius polli</name>
    <name type="common">Benguela hake</name>
    <name type="synonym">Merluccius cadenati</name>
    <dbReference type="NCBI Taxonomy" id="89951"/>
    <lineage>
        <taxon>Eukaryota</taxon>
        <taxon>Metazoa</taxon>
        <taxon>Chordata</taxon>
        <taxon>Craniata</taxon>
        <taxon>Vertebrata</taxon>
        <taxon>Euteleostomi</taxon>
        <taxon>Actinopterygii</taxon>
        <taxon>Neopterygii</taxon>
        <taxon>Teleostei</taxon>
        <taxon>Neoteleostei</taxon>
        <taxon>Acanthomorphata</taxon>
        <taxon>Zeiogadaria</taxon>
        <taxon>Gadariae</taxon>
        <taxon>Gadiformes</taxon>
        <taxon>Gadoidei</taxon>
        <taxon>Merlucciidae</taxon>
        <taxon>Merluccius</taxon>
    </lineage>
</organism>
<dbReference type="Pfam" id="PF00096">
    <property type="entry name" value="zf-C2H2"/>
    <property type="match status" value="1"/>
</dbReference>
<evidence type="ECO:0000256" key="1">
    <source>
        <dbReference type="ARBA" id="ARBA00022723"/>
    </source>
</evidence>
<feature type="region of interest" description="Disordered" evidence="5">
    <location>
        <begin position="48"/>
        <end position="112"/>
    </location>
</feature>
<accession>A0AA47MQ38</accession>
<keyword evidence="2 4" id="KW-0863">Zinc-finger</keyword>
<keyword evidence="3" id="KW-0862">Zinc</keyword>
<dbReference type="GO" id="GO:0008270">
    <property type="term" value="F:zinc ion binding"/>
    <property type="evidence" value="ECO:0007669"/>
    <property type="project" value="UniProtKB-KW"/>
</dbReference>
<comment type="caution">
    <text evidence="7">The sequence shown here is derived from an EMBL/GenBank/DDBJ whole genome shotgun (WGS) entry which is preliminary data.</text>
</comment>
<feature type="compositionally biased region" description="Low complexity" evidence="5">
    <location>
        <begin position="270"/>
        <end position="284"/>
    </location>
</feature>
<dbReference type="EMBL" id="JAOPHQ010003131">
    <property type="protein sequence ID" value="KAK0144507.1"/>
    <property type="molecule type" value="Genomic_DNA"/>
</dbReference>
<evidence type="ECO:0000256" key="4">
    <source>
        <dbReference type="PROSITE-ProRule" id="PRU00042"/>
    </source>
</evidence>
<feature type="region of interest" description="Disordered" evidence="5">
    <location>
        <begin position="365"/>
        <end position="384"/>
    </location>
</feature>
<evidence type="ECO:0000313" key="7">
    <source>
        <dbReference type="EMBL" id="KAK0144507.1"/>
    </source>
</evidence>
<dbReference type="SMART" id="SM00355">
    <property type="entry name" value="ZnF_C2H2"/>
    <property type="match status" value="2"/>
</dbReference>
<proteinExistence type="predicted"/>
<dbReference type="SUPFAM" id="SSF57667">
    <property type="entry name" value="beta-beta-alpha zinc fingers"/>
    <property type="match status" value="1"/>
</dbReference>
<keyword evidence="1" id="KW-0479">Metal-binding</keyword>